<comment type="function">
    <text evidence="7">Required for the synthesis of 40S ribosome subunits. Has a role in processing 20S pre-rRNA into the mature 18S rRNA, where it is required for cleavage at the 3' end of the mature 18S rRNA (D-site). Accompanies the 20S pre-rRNA from the nucleus to the cytoplasm.</text>
</comment>
<comment type="subcellular location">
    <subcellularLocation>
        <location evidence="7">Nucleus</location>
        <location evidence="7">Nucleolus</location>
    </subcellularLocation>
</comment>
<keyword evidence="13" id="KW-1185">Reference proteome</keyword>
<comment type="similarity">
    <text evidence="1 7">Belongs to the NOB1 family.</text>
</comment>
<dbReference type="InterPro" id="IPR017117">
    <property type="entry name" value="Nob1_euk"/>
</dbReference>
<dbReference type="InterPro" id="IPR033411">
    <property type="entry name" value="Ribonuclease_PIN"/>
</dbReference>
<dbReference type="GO" id="GO:0030688">
    <property type="term" value="C:preribosome, small subunit precursor"/>
    <property type="evidence" value="ECO:0007669"/>
    <property type="project" value="TreeGrafter"/>
</dbReference>
<keyword evidence="2" id="KW-0540">Nuclease</keyword>
<dbReference type="InterPro" id="IPR036283">
    <property type="entry name" value="NOB1_Zf-like_sf"/>
</dbReference>
<evidence type="ECO:0000313" key="12">
    <source>
        <dbReference type="EMBL" id="TPX58165.1"/>
    </source>
</evidence>
<feature type="binding site" evidence="8">
    <location>
        <position position="464"/>
    </location>
    <ligand>
        <name>Zn(2+)</name>
        <dbReference type="ChEBI" id="CHEBI:29105"/>
    </ligand>
</feature>
<evidence type="ECO:0000256" key="3">
    <source>
        <dbReference type="ARBA" id="ARBA00022723"/>
    </source>
</evidence>
<organism evidence="12 13">
    <name type="scientific">Powellomyces hirtus</name>
    <dbReference type="NCBI Taxonomy" id="109895"/>
    <lineage>
        <taxon>Eukaryota</taxon>
        <taxon>Fungi</taxon>
        <taxon>Fungi incertae sedis</taxon>
        <taxon>Chytridiomycota</taxon>
        <taxon>Chytridiomycota incertae sedis</taxon>
        <taxon>Chytridiomycetes</taxon>
        <taxon>Spizellomycetales</taxon>
        <taxon>Powellomycetaceae</taxon>
        <taxon>Powellomyces</taxon>
    </lineage>
</organism>
<evidence type="ECO:0000256" key="2">
    <source>
        <dbReference type="ARBA" id="ARBA00022722"/>
    </source>
</evidence>
<keyword evidence="3 7" id="KW-0479">Metal-binding</keyword>
<evidence type="ECO:0000256" key="8">
    <source>
        <dbReference type="PIRSR" id="PIRSR037125-1"/>
    </source>
</evidence>
<feature type="domain" description="Ribonuclease PIN" evidence="11">
    <location>
        <begin position="37"/>
        <end position="123"/>
    </location>
</feature>
<dbReference type="PANTHER" id="PTHR12814">
    <property type="entry name" value="RNA-BINDING PROTEIN NOB1"/>
    <property type="match status" value="1"/>
</dbReference>
<dbReference type="GO" id="GO:0030490">
    <property type="term" value="P:maturation of SSU-rRNA"/>
    <property type="evidence" value="ECO:0007669"/>
    <property type="project" value="TreeGrafter"/>
</dbReference>
<comment type="caution">
    <text evidence="12">The sequence shown here is derived from an EMBL/GenBank/DDBJ whole genome shotgun (WGS) entry which is preliminary data.</text>
</comment>
<keyword evidence="5 7" id="KW-0862">Zinc</keyword>
<feature type="binding site" evidence="8">
    <location>
        <position position="461"/>
    </location>
    <ligand>
        <name>Zn(2+)</name>
        <dbReference type="ChEBI" id="CHEBI:29105"/>
    </ligand>
</feature>
<reference evidence="12 13" key="1">
    <citation type="journal article" date="2019" name="Sci. Rep.">
        <title>Comparative genomics of chytrid fungi reveal insights into the obligate biotrophic and pathogenic lifestyle of Synchytrium endobioticum.</title>
        <authorList>
            <person name="van de Vossenberg B.T.L.H."/>
            <person name="Warris S."/>
            <person name="Nguyen H.D.T."/>
            <person name="van Gent-Pelzer M.P.E."/>
            <person name="Joly D.L."/>
            <person name="van de Geest H.C."/>
            <person name="Bonants P.J.M."/>
            <person name="Smith D.S."/>
            <person name="Levesque C.A."/>
            <person name="van der Lee T.A.J."/>
        </authorList>
    </citation>
    <scope>NUCLEOTIDE SEQUENCE [LARGE SCALE GENOMIC DNA]</scope>
    <source>
        <strain evidence="12 13">CBS 809.83</strain>
    </source>
</reference>
<evidence type="ECO:0000313" key="13">
    <source>
        <dbReference type="Proteomes" id="UP000318582"/>
    </source>
</evidence>
<dbReference type="Gene3D" id="6.20.210.10">
    <property type="entry name" value="Nin one binding (NOB1), Zn-ribbon-like"/>
    <property type="match status" value="1"/>
</dbReference>
<feature type="binding site" evidence="8">
    <location>
        <position position="446"/>
    </location>
    <ligand>
        <name>Zn(2+)</name>
        <dbReference type="ChEBI" id="CHEBI:29105"/>
    </ligand>
</feature>
<feature type="compositionally biased region" description="Low complexity" evidence="9">
    <location>
        <begin position="244"/>
        <end position="260"/>
    </location>
</feature>
<dbReference type="FunFam" id="3.40.50.1010:FF:000020">
    <property type="entry name" value="20S-pre-rRNA D-site endonuclease NOB1"/>
    <property type="match status" value="1"/>
</dbReference>
<dbReference type="Pfam" id="PF17146">
    <property type="entry name" value="PIN_6"/>
    <property type="match status" value="1"/>
</dbReference>
<dbReference type="SUPFAM" id="SSF144206">
    <property type="entry name" value="NOB1 zinc finger-like"/>
    <property type="match status" value="1"/>
</dbReference>
<dbReference type="PANTHER" id="PTHR12814:SF2">
    <property type="entry name" value="RNA-BINDING PROTEIN NOB1"/>
    <property type="match status" value="1"/>
</dbReference>
<evidence type="ECO:0000256" key="5">
    <source>
        <dbReference type="ARBA" id="ARBA00022833"/>
    </source>
</evidence>
<protein>
    <recommendedName>
        <fullName evidence="7">20S-pre-rRNA D-site endonuclease NOB1</fullName>
    </recommendedName>
</protein>
<feature type="region of interest" description="Disordered" evidence="9">
    <location>
        <begin position="561"/>
        <end position="583"/>
    </location>
</feature>
<dbReference type="EMBL" id="QEAQ01000040">
    <property type="protein sequence ID" value="TPX58165.1"/>
    <property type="molecule type" value="Genomic_DNA"/>
</dbReference>
<name>A0A507E4E8_9FUNG</name>
<accession>A0A507E4E8</accession>
<proteinExistence type="inferred from homology"/>
<dbReference type="Proteomes" id="UP000318582">
    <property type="component" value="Unassembled WGS sequence"/>
</dbReference>
<sequence>MAPVPDAQPAATSAAAAAPLSASASSISKGRDTVHTLVVDSAPLIKGSPLAHLATHFVTIPEVLREIRDARSRAGLTALAFELETRIPSADALAAVVAFSKKTGDFGALSAVDLKVLALTYMLEKEARGVEHLRTEPVRKGVREQKMKVEKESGKQQEGQGGEEDDEEEEVEVVADDVVEQQESSSNIKEDVVEAGSEKLQPATPAEQEEDEPANQDAAAAAPPGKKNRRGRRGGKNAHKRAAAEAGESANTAAAPAAPKTKPKQQQREPISSPITPPSSAESTQQQQITSTTAATPAAPATEATTFHTTTTTTTTSPTSAEPTHTHTHDPNTINAEDDNGDNADEDGEWITPTPRRRARRASLPDMGDEEGWITPTNIKQKKQSLTTTSQPANKVSAKKKVPEHIPVACITADFAMQNVMLQMGLRLLSVDGVAITKVKSFVMRCHACFKVTKDMEKKFCPSCGNNTLIRTSVGVDSFGNVKYYLKKNFQYNNRGTKFSIPEPKGGRNNPDLLLREDQREYMRAANFARRAKQNAMSASNFDNPDFVALDARRALGGVGSMPVIGHGRKNVNDAKKTRQKRR</sequence>
<dbReference type="GO" id="GO:0016787">
    <property type="term" value="F:hydrolase activity"/>
    <property type="evidence" value="ECO:0007669"/>
    <property type="project" value="UniProtKB-KW"/>
</dbReference>
<feature type="compositionally biased region" description="Low complexity" evidence="9">
    <location>
        <begin position="269"/>
        <end position="323"/>
    </location>
</feature>
<evidence type="ECO:0000256" key="7">
    <source>
        <dbReference type="PIRNR" id="PIRNR037125"/>
    </source>
</evidence>
<feature type="compositionally biased region" description="Basic residues" evidence="9">
    <location>
        <begin position="226"/>
        <end position="241"/>
    </location>
</feature>
<dbReference type="PIRSF" id="PIRSF037125">
    <property type="entry name" value="D-site_20S_pre-rRNA_nuclease"/>
    <property type="match status" value="1"/>
</dbReference>
<keyword evidence="6 7" id="KW-0539">Nucleus</keyword>
<dbReference type="CDD" id="cd09876">
    <property type="entry name" value="PIN_Nob1-like"/>
    <property type="match status" value="1"/>
</dbReference>
<dbReference type="GO" id="GO:0005737">
    <property type="term" value="C:cytoplasm"/>
    <property type="evidence" value="ECO:0007669"/>
    <property type="project" value="UniProtKB-ARBA"/>
</dbReference>
<evidence type="ECO:0000256" key="6">
    <source>
        <dbReference type="ARBA" id="ARBA00023242"/>
    </source>
</evidence>
<feature type="domain" description="Nin one binding (NOB1) Zn-ribbon-like" evidence="10">
    <location>
        <begin position="436"/>
        <end position="507"/>
    </location>
</feature>
<dbReference type="Pfam" id="PF08772">
    <property type="entry name" value="Zn_ribbon_NOB1"/>
    <property type="match status" value="1"/>
</dbReference>
<dbReference type="STRING" id="109895.A0A507E4E8"/>
<feature type="compositionally biased region" description="Acidic residues" evidence="9">
    <location>
        <begin position="161"/>
        <end position="180"/>
    </location>
</feature>
<evidence type="ECO:0000256" key="9">
    <source>
        <dbReference type="SAM" id="MobiDB-lite"/>
    </source>
</evidence>
<dbReference type="AlphaFoldDB" id="A0A507E4E8"/>
<feature type="compositionally biased region" description="Acidic residues" evidence="9">
    <location>
        <begin position="336"/>
        <end position="349"/>
    </location>
</feature>
<feature type="compositionally biased region" description="Basic and acidic residues" evidence="9">
    <location>
        <begin position="135"/>
        <end position="155"/>
    </location>
</feature>
<dbReference type="GO" id="GO:0046872">
    <property type="term" value="F:metal ion binding"/>
    <property type="evidence" value="ECO:0007669"/>
    <property type="project" value="UniProtKB-UniRule"/>
</dbReference>
<keyword evidence="4" id="KW-0378">Hydrolase</keyword>
<feature type="compositionally biased region" description="Low complexity" evidence="9">
    <location>
        <begin position="215"/>
        <end position="225"/>
    </location>
</feature>
<evidence type="ECO:0000259" key="11">
    <source>
        <dbReference type="Pfam" id="PF17146"/>
    </source>
</evidence>
<dbReference type="Gene3D" id="3.40.50.1010">
    <property type="entry name" value="5'-nuclease"/>
    <property type="match status" value="1"/>
</dbReference>
<evidence type="ECO:0000259" key="10">
    <source>
        <dbReference type="Pfam" id="PF08772"/>
    </source>
</evidence>
<evidence type="ECO:0000256" key="1">
    <source>
        <dbReference type="ARBA" id="ARBA00005858"/>
    </source>
</evidence>
<dbReference type="InterPro" id="IPR039907">
    <property type="entry name" value="NOB1"/>
</dbReference>
<dbReference type="GO" id="GO:0005730">
    <property type="term" value="C:nucleolus"/>
    <property type="evidence" value="ECO:0007669"/>
    <property type="project" value="UniProtKB-SubCell"/>
</dbReference>
<dbReference type="InterPro" id="IPR014881">
    <property type="entry name" value="NOB1_Zn-bd"/>
</dbReference>
<feature type="binding site" evidence="8">
    <location>
        <position position="449"/>
    </location>
    <ligand>
        <name>Zn(2+)</name>
        <dbReference type="ChEBI" id="CHEBI:29105"/>
    </ligand>
</feature>
<evidence type="ECO:0000256" key="4">
    <source>
        <dbReference type="ARBA" id="ARBA00022801"/>
    </source>
</evidence>
<feature type="compositionally biased region" description="Polar residues" evidence="9">
    <location>
        <begin position="375"/>
        <end position="394"/>
    </location>
</feature>
<feature type="region of interest" description="Disordered" evidence="9">
    <location>
        <begin position="135"/>
        <end position="398"/>
    </location>
</feature>
<dbReference type="GO" id="GO:0004521">
    <property type="term" value="F:RNA endonuclease activity"/>
    <property type="evidence" value="ECO:0007669"/>
    <property type="project" value="UniProtKB-UniRule"/>
</dbReference>
<gene>
    <name evidence="12" type="ORF">PhCBS80983_g03307</name>
</gene>